<name>C7JEC1_ACEP3</name>
<keyword evidence="14" id="KW-0560">Oxidoreductase</keyword>
<evidence type="ECO:0000256" key="10">
    <source>
        <dbReference type="ARBA" id="ARBA00022630"/>
    </source>
</evidence>
<evidence type="ECO:0000256" key="13">
    <source>
        <dbReference type="ARBA" id="ARBA00022857"/>
    </source>
</evidence>
<dbReference type="SUPFAM" id="SSF46458">
    <property type="entry name" value="Globin-like"/>
    <property type="match status" value="1"/>
</dbReference>
<dbReference type="InterPro" id="IPR001433">
    <property type="entry name" value="OxRdtase_FAD/NAD-bd"/>
</dbReference>
<dbReference type="GO" id="GO:0005344">
    <property type="term" value="F:oxygen carrier activity"/>
    <property type="evidence" value="ECO:0007669"/>
    <property type="project" value="UniProtKB-KW"/>
</dbReference>
<proteinExistence type="inferred from homology"/>
<dbReference type="PROSITE" id="PS01033">
    <property type="entry name" value="GLOBIN"/>
    <property type="match status" value="1"/>
</dbReference>
<evidence type="ECO:0000256" key="1">
    <source>
        <dbReference type="ARBA" id="ARBA00001970"/>
    </source>
</evidence>
<dbReference type="GO" id="GO:0071500">
    <property type="term" value="P:cellular response to nitrosative stress"/>
    <property type="evidence" value="ECO:0007669"/>
    <property type="project" value="TreeGrafter"/>
</dbReference>
<dbReference type="STRING" id="634452.APA01_21890"/>
<evidence type="ECO:0000256" key="20">
    <source>
        <dbReference type="ARBA" id="ARBA00033187"/>
    </source>
</evidence>
<evidence type="ECO:0000256" key="3">
    <source>
        <dbReference type="ARBA" id="ARBA00006401"/>
    </source>
</evidence>
<evidence type="ECO:0000256" key="19">
    <source>
        <dbReference type="ARBA" id="ARBA00030929"/>
    </source>
</evidence>
<evidence type="ECO:0000256" key="9">
    <source>
        <dbReference type="ARBA" id="ARBA00022621"/>
    </source>
</evidence>
<evidence type="ECO:0000256" key="18">
    <source>
        <dbReference type="ARBA" id="ARBA00030024"/>
    </source>
</evidence>
<keyword evidence="9 23" id="KW-0561">Oxygen transport</keyword>
<dbReference type="InterPro" id="IPR009050">
    <property type="entry name" value="Globin-like_sf"/>
</dbReference>
<evidence type="ECO:0000256" key="14">
    <source>
        <dbReference type="ARBA" id="ARBA00023002"/>
    </source>
</evidence>
<evidence type="ECO:0000256" key="15">
    <source>
        <dbReference type="ARBA" id="ARBA00023004"/>
    </source>
</evidence>
<dbReference type="PROSITE" id="PS51384">
    <property type="entry name" value="FAD_FR"/>
    <property type="match status" value="1"/>
</dbReference>
<evidence type="ECO:0000259" key="25">
    <source>
        <dbReference type="PROSITE" id="PS51384"/>
    </source>
</evidence>
<protein>
    <recommendedName>
        <fullName evidence="6">Flavohemoprotein</fullName>
        <ecNumber evidence="5">1.14.12.17</ecNumber>
    </recommendedName>
    <alternativeName>
        <fullName evidence="19">Flavohemoglobin</fullName>
    </alternativeName>
    <alternativeName>
        <fullName evidence="18">Hemoglobin-like protein</fullName>
    </alternativeName>
    <alternativeName>
        <fullName evidence="20">Nitric oxide dioxygenase</fullName>
    </alternativeName>
</protein>
<evidence type="ECO:0000256" key="4">
    <source>
        <dbReference type="ARBA" id="ARBA00008414"/>
    </source>
</evidence>
<comment type="similarity">
    <text evidence="4">Belongs to the globin family. Two-domain flavohemoproteins subfamily.</text>
</comment>
<dbReference type="FunFam" id="1.10.490.10:FF:000003">
    <property type="entry name" value="Flavohemoprotein"/>
    <property type="match status" value="1"/>
</dbReference>
<dbReference type="PANTHER" id="PTHR43396:SF3">
    <property type="entry name" value="FLAVOHEMOPROTEIN"/>
    <property type="match status" value="1"/>
</dbReference>
<dbReference type="InterPro" id="IPR008333">
    <property type="entry name" value="Cbr1-like_FAD-bd_dom"/>
</dbReference>
<evidence type="ECO:0000256" key="12">
    <source>
        <dbReference type="ARBA" id="ARBA00022827"/>
    </source>
</evidence>
<keyword evidence="16" id="KW-0520">NAD</keyword>
<dbReference type="InterPro" id="IPR039261">
    <property type="entry name" value="FNR_nucleotide-bd"/>
</dbReference>
<evidence type="ECO:0000256" key="22">
    <source>
        <dbReference type="ARBA" id="ARBA00049433"/>
    </source>
</evidence>
<keyword evidence="10" id="KW-0285">Flavoprotein</keyword>
<evidence type="ECO:0000256" key="17">
    <source>
        <dbReference type="ARBA" id="ARBA00025094"/>
    </source>
</evidence>
<dbReference type="eggNOG" id="COG1018">
    <property type="taxonomic scope" value="Bacteria"/>
</dbReference>
<dbReference type="Proteomes" id="UP000000948">
    <property type="component" value="Chromosome"/>
</dbReference>
<dbReference type="Gene3D" id="3.40.50.80">
    <property type="entry name" value="Nucleotide-binding domain of ferredoxin-NADP reductase (FNR) module"/>
    <property type="match status" value="1"/>
</dbReference>
<comment type="catalytic activity">
    <reaction evidence="21">
        <text>2 nitric oxide + NADH + 2 O2 = 2 nitrate + NAD(+) + H(+)</text>
        <dbReference type="Rhea" id="RHEA:19469"/>
        <dbReference type="ChEBI" id="CHEBI:15378"/>
        <dbReference type="ChEBI" id="CHEBI:15379"/>
        <dbReference type="ChEBI" id="CHEBI:16480"/>
        <dbReference type="ChEBI" id="CHEBI:17632"/>
        <dbReference type="ChEBI" id="CHEBI:57540"/>
        <dbReference type="ChEBI" id="CHEBI:57945"/>
        <dbReference type="EC" id="1.14.12.17"/>
    </reaction>
</comment>
<evidence type="ECO:0000313" key="27">
    <source>
        <dbReference type="Proteomes" id="UP000000948"/>
    </source>
</evidence>
<keyword evidence="8 23" id="KW-0349">Heme</keyword>
<dbReference type="InterPro" id="IPR012292">
    <property type="entry name" value="Globin/Proto"/>
</dbReference>
<evidence type="ECO:0000256" key="5">
    <source>
        <dbReference type="ARBA" id="ARBA00012229"/>
    </source>
</evidence>
<dbReference type="PANTHER" id="PTHR43396">
    <property type="entry name" value="FLAVOHEMOPROTEIN"/>
    <property type="match status" value="1"/>
</dbReference>
<dbReference type="Pfam" id="PF00175">
    <property type="entry name" value="NAD_binding_1"/>
    <property type="match status" value="1"/>
</dbReference>
<dbReference type="Pfam" id="PF00042">
    <property type="entry name" value="Globin"/>
    <property type="match status" value="1"/>
</dbReference>
<dbReference type="EMBL" id="AP011121">
    <property type="protein sequence ID" value="BAI00305.1"/>
    <property type="molecule type" value="Genomic_DNA"/>
</dbReference>
<evidence type="ECO:0000256" key="16">
    <source>
        <dbReference type="ARBA" id="ARBA00023027"/>
    </source>
</evidence>
<dbReference type="eggNOG" id="COG1017">
    <property type="taxonomic scope" value="Bacteria"/>
</dbReference>
<evidence type="ECO:0000256" key="6">
    <source>
        <dbReference type="ARBA" id="ARBA00014637"/>
    </source>
</evidence>
<dbReference type="AlphaFoldDB" id="C7JEC1"/>
<dbReference type="KEGG" id="apt:APA01_21890"/>
<dbReference type="CDD" id="cd06184">
    <property type="entry name" value="flavohem_like_fad_nad_binding"/>
    <property type="match status" value="1"/>
</dbReference>
<dbReference type="Pfam" id="PF00970">
    <property type="entry name" value="FAD_binding_6"/>
    <property type="match status" value="1"/>
</dbReference>
<feature type="domain" description="FAD-binding FR-type" evidence="25">
    <location>
        <begin position="185"/>
        <end position="289"/>
    </location>
</feature>
<gene>
    <name evidence="26" type="ordered locus">APA01_21890</name>
</gene>
<dbReference type="GO" id="GO:0019825">
    <property type="term" value="F:oxygen binding"/>
    <property type="evidence" value="ECO:0007669"/>
    <property type="project" value="InterPro"/>
</dbReference>
<dbReference type="EC" id="1.14.12.17" evidence="5"/>
<comment type="cofactor">
    <cofactor evidence="1">
        <name>heme b</name>
        <dbReference type="ChEBI" id="CHEBI:60344"/>
    </cofactor>
</comment>
<dbReference type="SUPFAM" id="SSF52343">
    <property type="entry name" value="Ferredoxin reductase-like, C-terminal NADP-linked domain"/>
    <property type="match status" value="1"/>
</dbReference>
<dbReference type="GO" id="GO:0008941">
    <property type="term" value="F:nitric oxide dioxygenase NAD(P)H activity"/>
    <property type="evidence" value="ECO:0007669"/>
    <property type="project" value="UniProtKB-EC"/>
</dbReference>
<dbReference type="GO" id="GO:0046210">
    <property type="term" value="P:nitric oxide catabolic process"/>
    <property type="evidence" value="ECO:0007669"/>
    <property type="project" value="TreeGrafter"/>
</dbReference>
<dbReference type="Gene3D" id="1.10.490.10">
    <property type="entry name" value="Globins"/>
    <property type="match status" value="1"/>
</dbReference>
<keyword evidence="23" id="KW-0813">Transport</keyword>
<accession>C7JEC1</accession>
<evidence type="ECO:0000256" key="11">
    <source>
        <dbReference type="ARBA" id="ARBA00022723"/>
    </source>
</evidence>
<evidence type="ECO:0000256" key="8">
    <source>
        <dbReference type="ARBA" id="ARBA00022617"/>
    </source>
</evidence>
<dbReference type="HOGENOM" id="CLU_003827_12_0_5"/>
<evidence type="ECO:0000256" key="23">
    <source>
        <dbReference type="RuleBase" id="RU000356"/>
    </source>
</evidence>
<dbReference type="GO" id="GO:0009636">
    <property type="term" value="P:response to toxic substance"/>
    <property type="evidence" value="ECO:0007669"/>
    <property type="project" value="UniProtKB-KW"/>
</dbReference>
<organism evidence="26 27">
    <name type="scientific">Acetobacter pasteurianus (strain NBRC 105184 / IFO 3283-01)</name>
    <dbReference type="NCBI Taxonomy" id="634452"/>
    <lineage>
        <taxon>Bacteria</taxon>
        <taxon>Pseudomonadati</taxon>
        <taxon>Pseudomonadota</taxon>
        <taxon>Alphaproteobacteria</taxon>
        <taxon>Acetobacterales</taxon>
        <taxon>Acetobacteraceae</taxon>
        <taxon>Acetobacter</taxon>
    </lineage>
</organism>
<comment type="catalytic activity">
    <reaction evidence="22">
        <text>2 nitric oxide + NADPH + 2 O2 = 2 nitrate + NADP(+) + H(+)</text>
        <dbReference type="Rhea" id="RHEA:19465"/>
        <dbReference type="ChEBI" id="CHEBI:15378"/>
        <dbReference type="ChEBI" id="CHEBI:15379"/>
        <dbReference type="ChEBI" id="CHEBI:16480"/>
        <dbReference type="ChEBI" id="CHEBI:17632"/>
        <dbReference type="ChEBI" id="CHEBI:57783"/>
        <dbReference type="ChEBI" id="CHEBI:58349"/>
        <dbReference type="EC" id="1.14.12.17"/>
    </reaction>
</comment>
<keyword evidence="7" id="KW-0216">Detoxification</keyword>
<evidence type="ECO:0000256" key="21">
    <source>
        <dbReference type="ARBA" id="ARBA00048649"/>
    </source>
</evidence>
<dbReference type="GO" id="GO:0071949">
    <property type="term" value="F:FAD binding"/>
    <property type="evidence" value="ECO:0007669"/>
    <property type="project" value="TreeGrafter"/>
</dbReference>
<evidence type="ECO:0000256" key="2">
    <source>
        <dbReference type="ARBA" id="ARBA00001974"/>
    </source>
</evidence>
<dbReference type="InterPro" id="IPR017927">
    <property type="entry name" value="FAD-bd_FR_type"/>
</dbReference>
<dbReference type="Gene3D" id="2.40.30.10">
    <property type="entry name" value="Translation factors"/>
    <property type="match status" value="1"/>
</dbReference>
<dbReference type="GO" id="GO:0020037">
    <property type="term" value="F:heme binding"/>
    <property type="evidence" value="ECO:0007669"/>
    <property type="project" value="InterPro"/>
</dbReference>
<comment type="function">
    <text evidence="17">Is involved in NO detoxification in an aerobic process, termed nitric oxide dioxygenase (NOD) reaction that utilizes O(2) and NAD(P)H to convert NO to nitrate, which protects the bacterium from various noxious nitrogen compounds. Therefore, plays a central role in the inducible response to nitrosative stress.</text>
</comment>
<comment type="similarity">
    <text evidence="3">In the C-terminal section; belongs to the flavoprotein pyridine nucleotide cytochrome reductase family.</text>
</comment>
<reference evidence="26 27" key="1">
    <citation type="journal article" date="2009" name="Nucleic Acids Res.">
        <title>Whole-genome analyses reveal genetic instability of Acetobacter pasteurianus.</title>
        <authorList>
            <person name="Azuma Y."/>
            <person name="Hosoyama A."/>
            <person name="Matsutani M."/>
            <person name="Furuya N."/>
            <person name="Horikawa H."/>
            <person name="Harada T."/>
            <person name="Hirakawa H."/>
            <person name="Kuhara S."/>
            <person name="Matsushita K."/>
            <person name="Fujita N."/>
            <person name="Shirai M."/>
        </authorList>
    </citation>
    <scope>NUCLEOTIDE SEQUENCE [LARGE SCALE GENOMIC DNA]</scope>
    <source>
        <strain evidence="27">NBRC 105184 / IFO 3283-01</strain>
    </source>
</reference>
<keyword evidence="11" id="KW-0479">Metal-binding</keyword>
<sequence>MQPSPHKRCIALTPFYVSIRCILNTFYRIFSMPSPLDAKTLSIIKACVPALEAHGLDITQEMYKRLLSNPDIRDLFNMSHQKDGEQPKALALAVLAYARNIDNLGALGGMVERIAEKHVGLNILPKHYPYVADALLGAIAHVLGDAATPEILEAWGKAYWFLADILMGREKQIYEEHAAAPGGWVGWRPFTVRRKVRESHTITSFELVPVDNKPIMKHEAGQYLSFKLDVPRHGSQRRNYSISSEPGADHYRISVRRADGGVVSQWLHDTVQEGQVLDVSAPAGDFTPGTEKNSKIVLLCAGVGQTPFISTLGAFLKDGTKRNIHYIHGVHTAQDEAFTNYIYTLAEKDALEADIFYSHSPVPTNRSNKNVKLHEGRITTEWLKPRVDITTDYNICGPDSFMRDMIKALTEAGVPENQIHYEFFGSAADAELVGV</sequence>
<evidence type="ECO:0000313" key="26">
    <source>
        <dbReference type="EMBL" id="BAI00305.1"/>
    </source>
</evidence>
<keyword evidence="13" id="KW-0521">NADP</keyword>
<keyword evidence="15" id="KW-0408">Iron</keyword>
<dbReference type="InterPro" id="IPR017938">
    <property type="entry name" value="Riboflavin_synthase-like_b-brl"/>
</dbReference>
<dbReference type="InterPro" id="IPR000971">
    <property type="entry name" value="Globin"/>
</dbReference>
<dbReference type="FunFam" id="2.40.30.10:FF:000034">
    <property type="entry name" value="Flavohemoprotein"/>
    <property type="match status" value="1"/>
</dbReference>
<feature type="domain" description="Globin" evidence="24">
    <location>
        <begin position="35"/>
        <end position="171"/>
    </location>
</feature>
<comment type="cofactor">
    <cofactor evidence="2">
        <name>FAD</name>
        <dbReference type="ChEBI" id="CHEBI:57692"/>
    </cofactor>
</comment>
<keyword evidence="12" id="KW-0274">FAD</keyword>
<dbReference type="SUPFAM" id="SSF63380">
    <property type="entry name" value="Riboflavin synthase domain-like"/>
    <property type="match status" value="1"/>
</dbReference>
<evidence type="ECO:0000256" key="7">
    <source>
        <dbReference type="ARBA" id="ARBA00022575"/>
    </source>
</evidence>
<dbReference type="NCBIfam" id="NF009805">
    <property type="entry name" value="PRK13289.1"/>
    <property type="match status" value="1"/>
</dbReference>
<evidence type="ECO:0000259" key="24">
    <source>
        <dbReference type="PROSITE" id="PS01033"/>
    </source>
</evidence>
<dbReference type="GO" id="GO:0046872">
    <property type="term" value="F:metal ion binding"/>
    <property type="evidence" value="ECO:0007669"/>
    <property type="project" value="UniProtKB-KW"/>
</dbReference>